<keyword evidence="2" id="KW-0732">Signal</keyword>
<comment type="caution">
    <text evidence="3">The sequence shown here is derived from an EMBL/GenBank/DDBJ whole genome shotgun (WGS) entry which is preliminary data.</text>
</comment>
<protein>
    <recommendedName>
        <fullName evidence="5">Secreted protein</fullName>
    </recommendedName>
</protein>
<dbReference type="EMBL" id="JAINUG010000332">
    <property type="protein sequence ID" value="KAJ8378060.1"/>
    <property type="molecule type" value="Genomic_DNA"/>
</dbReference>
<evidence type="ECO:0008006" key="5">
    <source>
        <dbReference type="Google" id="ProtNLM"/>
    </source>
</evidence>
<reference evidence="3" key="1">
    <citation type="journal article" date="2023" name="Science">
        <title>Genome structures resolve the early diversification of teleost fishes.</title>
        <authorList>
            <person name="Parey E."/>
            <person name="Louis A."/>
            <person name="Montfort J."/>
            <person name="Bouchez O."/>
            <person name="Roques C."/>
            <person name="Iampietro C."/>
            <person name="Lluch J."/>
            <person name="Castinel A."/>
            <person name="Donnadieu C."/>
            <person name="Desvignes T."/>
            <person name="Floi Bucao C."/>
            <person name="Jouanno E."/>
            <person name="Wen M."/>
            <person name="Mejri S."/>
            <person name="Dirks R."/>
            <person name="Jansen H."/>
            <person name="Henkel C."/>
            <person name="Chen W.J."/>
            <person name="Zahm M."/>
            <person name="Cabau C."/>
            <person name="Klopp C."/>
            <person name="Thompson A.W."/>
            <person name="Robinson-Rechavi M."/>
            <person name="Braasch I."/>
            <person name="Lecointre G."/>
            <person name="Bobe J."/>
            <person name="Postlethwait J.H."/>
            <person name="Berthelot C."/>
            <person name="Roest Crollius H."/>
            <person name="Guiguen Y."/>
        </authorList>
    </citation>
    <scope>NUCLEOTIDE SEQUENCE</scope>
    <source>
        <strain evidence="3">NC1722</strain>
    </source>
</reference>
<name>A0AAD7RDT6_9TELE</name>
<feature type="chain" id="PRO_5042168299" description="Secreted protein" evidence="2">
    <location>
        <begin position="19"/>
        <end position="130"/>
    </location>
</feature>
<feature type="region of interest" description="Disordered" evidence="1">
    <location>
        <begin position="32"/>
        <end position="130"/>
    </location>
</feature>
<gene>
    <name evidence="3" type="ORF">AAFF_G00248550</name>
</gene>
<feature type="signal peptide" evidence="2">
    <location>
        <begin position="1"/>
        <end position="18"/>
    </location>
</feature>
<evidence type="ECO:0000256" key="2">
    <source>
        <dbReference type="SAM" id="SignalP"/>
    </source>
</evidence>
<evidence type="ECO:0000313" key="3">
    <source>
        <dbReference type="EMBL" id="KAJ8378060.1"/>
    </source>
</evidence>
<feature type="compositionally biased region" description="Polar residues" evidence="1">
    <location>
        <begin position="106"/>
        <end position="122"/>
    </location>
</feature>
<keyword evidence="4" id="KW-1185">Reference proteome</keyword>
<proteinExistence type="predicted"/>
<accession>A0AAD7RDT6</accession>
<dbReference type="AlphaFoldDB" id="A0AAD7RDT6"/>
<dbReference type="Proteomes" id="UP001221898">
    <property type="component" value="Unassembled WGS sequence"/>
</dbReference>
<organism evidence="3 4">
    <name type="scientific">Aldrovandia affinis</name>
    <dbReference type="NCBI Taxonomy" id="143900"/>
    <lineage>
        <taxon>Eukaryota</taxon>
        <taxon>Metazoa</taxon>
        <taxon>Chordata</taxon>
        <taxon>Craniata</taxon>
        <taxon>Vertebrata</taxon>
        <taxon>Euteleostomi</taxon>
        <taxon>Actinopterygii</taxon>
        <taxon>Neopterygii</taxon>
        <taxon>Teleostei</taxon>
        <taxon>Notacanthiformes</taxon>
        <taxon>Halosauridae</taxon>
        <taxon>Aldrovandia</taxon>
    </lineage>
</organism>
<evidence type="ECO:0000313" key="4">
    <source>
        <dbReference type="Proteomes" id="UP001221898"/>
    </source>
</evidence>
<evidence type="ECO:0000256" key="1">
    <source>
        <dbReference type="SAM" id="MobiDB-lite"/>
    </source>
</evidence>
<feature type="compositionally biased region" description="Polar residues" evidence="1">
    <location>
        <begin position="74"/>
        <end position="88"/>
    </location>
</feature>
<sequence>MLVCLFPLKALFISPILSETRLTLHQTERAALETPGLRAPPGRDNRYPLSGNHGGLMTHAQSDHLVQRGRRGQGDSSAGTERSGSHATPNAHKQPDIKTSAGRCRGNTTRSSAVIQQRSRFQGTRVGKVL</sequence>